<accession>A0A164M357</accession>
<gene>
    <name evidence="2" type="ORF">SISNIDRAFT_492083</name>
</gene>
<feature type="compositionally biased region" description="Acidic residues" evidence="1">
    <location>
        <begin position="19"/>
        <end position="34"/>
    </location>
</feature>
<name>A0A164M357_9AGAM</name>
<protein>
    <submittedName>
        <fullName evidence="2">Uncharacterized protein</fullName>
    </submittedName>
</protein>
<dbReference type="Proteomes" id="UP000076722">
    <property type="component" value="Unassembled WGS sequence"/>
</dbReference>
<proteinExistence type="predicted"/>
<feature type="compositionally biased region" description="Basic residues" evidence="1">
    <location>
        <begin position="39"/>
        <end position="50"/>
    </location>
</feature>
<feature type="compositionally biased region" description="Basic and acidic residues" evidence="1">
    <location>
        <begin position="55"/>
        <end position="67"/>
    </location>
</feature>
<keyword evidence="3" id="KW-1185">Reference proteome</keyword>
<dbReference type="AlphaFoldDB" id="A0A164M357"/>
<dbReference type="EMBL" id="KV419574">
    <property type="protein sequence ID" value="KZS86305.1"/>
    <property type="molecule type" value="Genomic_DNA"/>
</dbReference>
<feature type="region of interest" description="Disordered" evidence="1">
    <location>
        <begin position="1"/>
        <end position="83"/>
    </location>
</feature>
<evidence type="ECO:0000256" key="1">
    <source>
        <dbReference type="SAM" id="MobiDB-lite"/>
    </source>
</evidence>
<reference evidence="2 3" key="1">
    <citation type="journal article" date="2016" name="Mol. Biol. Evol.">
        <title>Comparative Genomics of Early-Diverging Mushroom-Forming Fungi Provides Insights into the Origins of Lignocellulose Decay Capabilities.</title>
        <authorList>
            <person name="Nagy L.G."/>
            <person name="Riley R."/>
            <person name="Tritt A."/>
            <person name="Adam C."/>
            <person name="Daum C."/>
            <person name="Floudas D."/>
            <person name="Sun H."/>
            <person name="Yadav J.S."/>
            <person name="Pangilinan J."/>
            <person name="Larsson K.H."/>
            <person name="Matsuura K."/>
            <person name="Barry K."/>
            <person name="Labutti K."/>
            <person name="Kuo R."/>
            <person name="Ohm R.A."/>
            <person name="Bhattacharya S.S."/>
            <person name="Shirouzu T."/>
            <person name="Yoshinaga Y."/>
            <person name="Martin F.M."/>
            <person name="Grigoriev I.V."/>
            <person name="Hibbett D.S."/>
        </authorList>
    </citation>
    <scope>NUCLEOTIDE SEQUENCE [LARGE SCALE GENOMIC DNA]</scope>
    <source>
        <strain evidence="2 3">HHB9708</strain>
    </source>
</reference>
<feature type="region of interest" description="Disordered" evidence="1">
    <location>
        <begin position="111"/>
        <end position="135"/>
    </location>
</feature>
<evidence type="ECO:0000313" key="2">
    <source>
        <dbReference type="EMBL" id="KZS86305.1"/>
    </source>
</evidence>
<sequence length="500" mass="56217">MSRGFSPDPIENTAPDTSLTDDSEPVSESASDDVEVQKPKRRARGNKTLRSKGQPRTEAKEKDEEGNNRIQKKKPVEIVDLSNQDSDEDIEGLEQYLGHSVHHPIDVDRENPRKRKADFGQTTHPAKRPRRRQADSLVISRSKLSFLLDVHDEVKRKIKVIGEENGKEYRSILDTIRSESHQVESRSLDPSEIPGRDVQCMLPIAVFYPQDQSSDLNSAEQISVQVPSSQKMELDFQMYEEITSSANQGLSTQLFDSNGNANIGNTLQMKWDLWSQETKKKKLYLTHAFNVHIVNPTTTENTNSASVVNVLSERYRIRDIVLRKAYGNVVISAAWPSCIETESSLLRSCNLSSLDRSDSFVNFINLPVIHKKGLGGVFQDLTDEVNLNNAEFMSLQKTATYDFHVYVTASSAGLFTRPVMDPNGAATLIHCVQGRRIVFLKIGRACKSDLASPLNKIQWKSILLSPGDYLCDLVNKYLYLALIFFVPGFYSPAHSMPRGL</sequence>
<evidence type="ECO:0000313" key="3">
    <source>
        <dbReference type="Proteomes" id="UP000076722"/>
    </source>
</evidence>
<organism evidence="2 3">
    <name type="scientific">Sistotremastrum niveocremeum HHB9708</name>
    <dbReference type="NCBI Taxonomy" id="1314777"/>
    <lineage>
        <taxon>Eukaryota</taxon>
        <taxon>Fungi</taxon>
        <taxon>Dikarya</taxon>
        <taxon>Basidiomycota</taxon>
        <taxon>Agaricomycotina</taxon>
        <taxon>Agaricomycetes</taxon>
        <taxon>Sistotremastrales</taxon>
        <taxon>Sistotremastraceae</taxon>
        <taxon>Sertulicium</taxon>
        <taxon>Sertulicium niveocremeum</taxon>
    </lineage>
</organism>